<dbReference type="Proteomes" id="UP000215127">
    <property type="component" value="Chromosome 1"/>
</dbReference>
<dbReference type="EMBL" id="LT853692">
    <property type="protein sequence ID" value="SMQ46349.1"/>
    <property type="molecule type" value="Genomic_DNA"/>
</dbReference>
<evidence type="ECO:0000313" key="2">
    <source>
        <dbReference type="Proteomes" id="UP000215127"/>
    </source>
</evidence>
<evidence type="ECO:0000313" key="1">
    <source>
        <dbReference type="EMBL" id="SMQ46349.1"/>
    </source>
</evidence>
<reference evidence="1 2" key="1">
    <citation type="submission" date="2016-06" db="EMBL/GenBank/DDBJ databases">
        <authorList>
            <person name="Kjaerup R.B."/>
            <person name="Dalgaard T.S."/>
            <person name="Juul-Madsen H.R."/>
        </authorList>
    </citation>
    <scope>NUCLEOTIDE SEQUENCE [LARGE SCALE GENOMIC DNA]</scope>
</reference>
<accession>A0A1X7RG03</accession>
<gene>
    <name evidence="1" type="ORF">ZT3D7_G1495</name>
</gene>
<sequence length="105" mass="11482">MVDAIHRRTACTKTGGATALPVVVQMLEYASHKSGAVGLPLPASSRTSSERRVARFNAMEICWRSIMNELCIRETLSLVAIRVKILSVRPIRAASAGTKQPMWAM</sequence>
<name>A0A1X7RG03_ZYMT9</name>
<proteinExistence type="predicted"/>
<dbReference type="AlphaFoldDB" id="A0A1X7RG03"/>
<protein>
    <submittedName>
        <fullName evidence="1">Uncharacterized protein</fullName>
    </submittedName>
</protein>
<organism evidence="1 2">
    <name type="scientific">Zymoseptoria tritici (strain ST99CH_3D7)</name>
    <dbReference type="NCBI Taxonomy" id="1276538"/>
    <lineage>
        <taxon>Eukaryota</taxon>
        <taxon>Fungi</taxon>
        <taxon>Dikarya</taxon>
        <taxon>Ascomycota</taxon>
        <taxon>Pezizomycotina</taxon>
        <taxon>Dothideomycetes</taxon>
        <taxon>Dothideomycetidae</taxon>
        <taxon>Mycosphaerellales</taxon>
        <taxon>Mycosphaerellaceae</taxon>
        <taxon>Zymoseptoria</taxon>
    </lineage>
</organism>
<keyword evidence="2" id="KW-1185">Reference proteome</keyword>